<dbReference type="AlphaFoldDB" id="A0A1I6LWN1"/>
<dbReference type="Gene3D" id="3.40.50.300">
    <property type="entry name" value="P-loop containing nucleotide triphosphate hydrolases"/>
    <property type="match status" value="1"/>
</dbReference>
<dbReference type="STRING" id="767519.SAMN05216559_3298"/>
<organism evidence="1 2">
    <name type="scientific">Halomicrobium zhouii</name>
    <dbReference type="NCBI Taxonomy" id="767519"/>
    <lineage>
        <taxon>Archaea</taxon>
        <taxon>Methanobacteriati</taxon>
        <taxon>Methanobacteriota</taxon>
        <taxon>Stenosarchaea group</taxon>
        <taxon>Halobacteria</taxon>
        <taxon>Halobacteriales</taxon>
        <taxon>Haloarculaceae</taxon>
        <taxon>Halomicrobium</taxon>
    </lineage>
</organism>
<dbReference type="Proteomes" id="UP000199062">
    <property type="component" value="Unassembled WGS sequence"/>
</dbReference>
<dbReference type="InterPro" id="IPR027417">
    <property type="entry name" value="P-loop_NTPase"/>
</dbReference>
<dbReference type="EMBL" id="FOZK01000003">
    <property type="protein sequence ID" value="SFS07818.1"/>
    <property type="molecule type" value="Genomic_DNA"/>
</dbReference>
<sequence>MTKRSEPKETMYDLSRVLDFDALSSVRPGTSLLVAGPAMTGKDELALEVLRDGARNGEGAVVVTTNDDAADIAADFRESVPDLEDSQLGVVDCRGDSGGDGDATEGIYAHHVSSPGDLTGIGIGITKALEGLHNSGRDQGRLALFSLSTMLTYTDKKTVFKLCHILSSRLDAAGYVGVFTIDSGAHDDQTLQVIKQAFDGLVEVREDDGTRQARVLGLSSDPSDWQDL</sequence>
<evidence type="ECO:0000313" key="2">
    <source>
        <dbReference type="Proteomes" id="UP000199062"/>
    </source>
</evidence>
<gene>
    <name evidence="1" type="ORF">SAMN05216559_3298</name>
</gene>
<evidence type="ECO:0000313" key="1">
    <source>
        <dbReference type="EMBL" id="SFS07818.1"/>
    </source>
</evidence>
<dbReference type="Pfam" id="PF24336">
    <property type="entry name" value="DUF7504"/>
    <property type="match status" value="1"/>
</dbReference>
<accession>A0A1I6LWN1</accession>
<keyword evidence="2" id="KW-1185">Reference proteome</keyword>
<name>A0A1I6LWN1_9EURY</name>
<dbReference type="SUPFAM" id="SSF52540">
    <property type="entry name" value="P-loop containing nucleoside triphosphate hydrolases"/>
    <property type="match status" value="1"/>
</dbReference>
<dbReference type="InterPro" id="IPR055927">
    <property type="entry name" value="DUF7504"/>
</dbReference>
<proteinExistence type="predicted"/>
<reference evidence="1 2" key="1">
    <citation type="submission" date="2016-10" db="EMBL/GenBank/DDBJ databases">
        <authorList>
            <person name="de Groot N.N."/>
        </authorList>
    </citation>
    <scope>NUCLEOTIDE SEQUENCE [LARGE SCALE GENOMIC DNA]</scope>
    <source>
        <strain evidence="1 2">CGMCC 1.10457</strain>
    </source>
</reference>
<protein>
    <submittedName>
        <fullName evidence="1">RecA-superfamily ATPase, KaiC/GvpD/RAD55 family</fullName>
    </submittedName>
</protein>